<dbReference type="EMBL" id="HBIV01019293">
    <property type="protein sequence ID" value="CAE0662354.1"/>
    <property type="molecule type" value="Transcribed_RNA"/>
</dbReference>
<protein>
    <submittedName>
        <fullName evidence="3">Uncharacterized protein</fullName>
    </submittedName>
</protein>
<gene>
    <name evidence="3" type="ORF">LGLO00237_LOCUS13953</name>
</gene>
<name>A0A6V3M1R3_9EUKA</name>
<accession>A0A6V3M1R3</accession>
<proteinExistence type="predicted"/>
<evidence type="ECO:0000256" key="1">
    <source>
        <dbReference type="SAM" id="Coils"/>
    </source>
</evidence>
<feature type="compositionally biased region" description="Basic and acidic residues" evidence="2">
    <location>
        <begin position="90"/>
        <end position="100"/>
    </location>
</feature>
<organism evidence="3">
    <name type="scientific">Lotharella globosa</name>
    <dbReference type="NCBI Taxonomy" id="91324"/>
    <lineage>
        <taxon>Eukaryota</taxon>
        <taxon>Sar</taxon>
        <taxon>Rhizaria</taxon>
        <taxon>Cercozoa</taxon>
        <taxon>Chlorarachniophyceae</taxon>
        <taxon>Lotharella</taxon>
    </lineage>
</organism>
<dbReference type="AlphaFoldDB" id="A0A6V3M1R3"/>
<sequence length="121" mass="13623">MKEVEAVHACRRAVEEAVEEERKKSAELKEELHRVEKLTRIANKKNSSTQSKIAKETEQVRFLQTLNDTLIKGQKEAKDVGEGTSGGTGGRRETAAQDYEKKIGRLREEVARLMKQLDDGA</sequence>
<evidence type="ECO:0000313" key="3">
    <source>
        <dbReference type="EMBL" id="CAE0662354.1"/>
    </source>
</evidence>
<feature type="region of interest" description="Disordered" evidence="2">
    <location>
        <begin position="73"/>
        <end position="100"/>
    </location>
</feature>
<evidence type="ECO:0000256" key="2">
    <source>
        <dbReference type="SAM" id="MobiDB-lite"/>
    </source>
</evidence>
<keyword evidence="1" id="KW-0175">Coiled coil</keyword>
<reference evidence="3" key="1">
    <citation type="submission" date="2021-01" db="EMBL/GenBank/DDBJ databases">
        <authorList>
            <person name="Corre E."/>
            <person name="Pelletier E."/>
            <person name="Niang G."/>
            <person name="Scheremetjew M."/>
            <person name="Finn R."/>
            <person name="Kale V."/>
            <person name="Holt S."/>
            <person name="Cochrane G."/>
            <person name="Meng A."/>
            <person name="Brown T."/>
            <person name="Cohen L."/>
        </authorList>
    </citation>
    <scope>NUCLEOTIDE SEQUENCE</scope>
    <source>
        <strain evidence="3">CCCM811</strain>
    </source>
</reference>
<feature type="coiled-coil region" evidence="1">
    <location>
        <begin position="11"/>
        <end position="38"/>
    </location>
</feature>